<organism evidence="1 2">
    <name type="scientific">Platysternon megacephalum</name>
    <name type="common">big-headed turtle</name>
    <dbReference type="NCBI Taxonomy" id="55544"/>
    <lineage>
        <taxon>Eukaryota</taxon>
        <taxon>Metazoa</taxon>
        <taxon>Chordata</taxon>
        <taxon>Craniata</taxon>
        <taxon>Vertebrata</taxon>
        <taxon>Euteleostomi</taxon>
        <taxon>Archelosauria</taxon>
        <taxon>Testudinata</taxon>
        <taxon>Testudines</taxon>
        <taxon>Cryptodira</taxon>
        <taxon>Durocryptodira</taxon>
        <taxon>Testudinoidea</taxon>
        <taxon>Platysternidae</taxon>
        <taxon>Platysternon</taxon>
    </lineage>
</organism>
<dbReference type="Proteomes" id="UP000297703">
    <property type="component" value="Unassembled WGS sequence"/>
</dbReference>
<evidence type="ECO:0000313" key="1">
    <source>
        <dbReference type="EMBL" id="TFK09760.1"/>
    </source>
</evidence>
<gene>
    <name evidence="1" type="ORF">DR999_PMT07151</name>
</gene>
<reference evidence="1 2" key="1">
    <citation type="submission" date="2019-04" db="EMBL/GenBank/DDBJ databases">
        <title>Draft genome of the big-headed turtle Platysternon megacephalum.</title>
        <authorList>
            <person name="Gong S."/>
        </authorList>
    </citation>
    <scope>NUCLEOTIDE SEQUENCE [LARGE SCALE GENOMIC DNA]</scope>
    <source>
        <strain evidence="1">DO16091913</strain>
        <tissue evidence="1">Muscle</tissue>
    </source>
</reference>
<proteinExistence type="predicted"/>
<keyword evidence="2" id="KW-1185">Reference proteome</keyword>
<comment type="caution">
    <text evidence="1">The sequence shown here is derived from an EMBL/GenBank/DDBJ whole genome shotgun (WGS) entry which is preliminary data.</text>
</comment>
<accession>A0A4D9EUC9</accession>
<evidence type="ECO:0000313" key="2">
    <source>
        <dbReference type="Proteomes" id="UP000297703"/>
    </source>
</evidence>
<sequence length="106" mass="11959">MGPEGMLSICDRRTQLHSVHELLLGPFRSSEINQLSKAAVAMTARVIVTLQVCKMNCRGEMILQFSLSQNSHSDQWNSCLTEDSRCVLGPKTYLKTFPKVNYSPHF</sequence>
<dbReference type="EMBL" id="QXTE01000049">
    <property type="protein sequence ID" value="TFK09760.1"/>
    <property type="molecule type" value="Genomic_DNA"/>
</dbReference>
<protein>
    <submittedName>
        <fullName evidence="1">Ataxin-1</fullName>
    </submittedName>
</protein>
<reference evidence="1 2" key="2">
    <citation type="submission" date="2019-04" db="EMBL/GenBank/DDBJ databases">
        <title>The genome sequence of big-headed turtle.</title>
        <authorList>
            <person name="Gong S."/>
        </authorList>
    </citation>
    <scope>NUCLEOTIDE SEQUENCE [LARGE SCALE GENOMIC DNA]</scope>
    <source>
        <strain evidence="1">DO16091913</strain>
        <tissue evidence="1">Muscle</tissue>
    </source>
</reference>
<name>A0A4D9EUC9_9SAUR</name>
<dbReference type="AlphaFoldDB" id="A0A4D9EUC9"/>